<dbReference type="AlphaFoldDB" id="A0A811KB98"/>
<dbReference type="Proteomes" id="UP000614601">
    <property type="component" value="Unassembled WGS sequence"/>
</dbReference>
<dbReference type="OrthoDB" id="5822701at2759"/>
<keyword evidence="1" id="KW-0812">Transmembrane</keyword>
<gene>
    <name evidence="2" type="ORF">BOKJ2_LOCUS4556</name>
</gene>
<sequence length="193" mass="22035">MDIKAMRLLGKRWFRLALFGSGEAVCFGIAMLIYDMRVDDEVWFGYDYQNSPHANVFLISALILAPLSCSYNFLCAFLIILKLRQFRHHFTQKSYSLHLQLMLALLVQTTAPLLLFIMPISYVFASAFFLVRGTLTNETTKYMPVLALAMHPIINPLTTIFFIAPYRNAVLGQLNGSRREHSPTVTITVSEYL</sequence>
<dbReference type="InterPro" id="IPR019428">
    <property type="entry name" value="7TM_GPCR_serpentine_rcpt_Str"/>
</dbReference>
<feature type="transmembrane region" description="Helical" evidence="1">
    <location>
        <begin position="54"/>
        <end position="81"/>
    </location>
</feature>
<dbReference type="EMBL" id="CAJFDH010000002">
    <property type="protein sequence ID" value="CAD5212755.1"/>
    <property type="molecule type" value="Genomic_DNA"/>
</dbReference>
<evidence type="ECO:0000313" key="3">
    <source>
        <dbReference type="Proteomes" id="UP000614601"/>
    </source>
</evidence>
<dbReference type="EMBL" id="CAJFCW020000002">
    <property type="protein sequence ID" value="CAG9097488.1"/>
    <property type="molecule type" value="Genomic_DNA"/>
</dbReference>
<keyword evidence="1" id="KW-0472">Membrane</keyword>
<name>A0A811KB98_9BILA</name>
<comment type="caution">
    <text evidence="2">The sequence shown here is derived from an EMBL/GenBank/DDBJ whole genome shotgun (WGS) entry which is preliminary data.</text>
</comment>
<dbReference type="Pfam" id="PF10326">
    <property type="entry name" value="7TM_GPCR_Str"/>
    <property type="match status" value="1"/>
</dbReference>
<reference evidence="2" key="1">
    <citation type="submission" date="2020-09" db="EMBL/GenBank/DDBJ databases">
        <authorList>
            <person name="Kikuchi T."/>
        </authorList>
    </citation>
    <scope>NUCLEOTIDE SEQUENCE</scope>
    <source>
        <strain evidence="2">SH1</strain>
    </source>
</reference>
<evidence type="ECO:0000256" key="1">
    <source>
        <dbReference type="SAM" id="Phobius"/>
    </source>
</evidence>
<dbReference type="PANTHER" id="PTHR45907">
    <property type="entry name" value="SERPENTINE RECEPTOR, CLASS J"/>
    <property type="match status" value="1"/>
</dbReference>
<evidence type="ECO:0008006" key="4">
    <source>
        <dbReference type="Google" id="ProtNLM"/>
    </source>
</evidence>
<dbReference type="PANTHER" id="PTHR45907:SF16">
    <property type="entry name" value="SERPENTINE RECEPTOR, CLASS J"/>
    <property type="match status" value="1"/>
</dbReference>
<protein>
    <recommendedName>
        <fullName evidence="4">G_PROTEIN_RECEP_F1_2 domain-containing protein</fullName>
    </recommendedName>
</protein>
<dbReference type="Proteomes" id="UP000783686">
    <property type="component" value="Unassembled WGS sequence"/>
</dbReference>
<evidence type="ECO:0000313" key="2">
    <source>
        <dbReference type="EMBL" id="CAD5212755.1"/>
    </source>
</evidence>
<dbReference type="InterPro" id="IPR019423">
    <property type="entry name" value="7TM_GPCR_serpentine_rcpt_Srj"/>
</dbReference>
<keyword evidence="3" id="KW-1185">Reference proteome</keyword>
<feature type="transmembrane region" description="Helical" evidence="1">
    <location>
        <begin position="101"/>
        <end position="130"/>
    </location>
</feature>
<dbReference type="SUPFAM" id="SSF81321">
    <property type="entry name" value="Family A G protein-coupled receptor-like"/>
    <property type="match status" value="1"/>
</dbReference>
<organism evidence="2 3">
    <name type="scientific">Bursaphelenchus okinawaensis</name>
    <dbReference type="NCBI Taxonomy" id="465554"/>
    <lineage>
        <taxon>Eukaryota</taxon>
        <taxon>Metazoa</taxon>
        <taxon>Ecdysozoa</taxon>
        <taxon>Nematoda</taxon>
        <taxon>Chromadorea</taxon>
        <taxon>Rhabditida</taxon>
        <taxon>Tylenchina</taxon>
        <taxon>Tylenchomorpha</taxon>
        <taxon>Aphelenchoidea</taxon>
        <taxon>Aphelenchoididae</taxon>
        <taxon>Bursaphelenchus</taxon>
    </lineage>
</organism>
<accession>A0A811KB98</accession>
<feature type="transmembrane region" description="Helical" evidence="1">
    <location>
        <begin position="12"/>
        <end position="34"/>
    </location>
</feature>
<feature type="transmembrane region" description="Helical" evidence="1">
    <location>
        <begin position="142"/>
        <end position="164"/>
    </location>
</feature>
<proteinExistence type="predicted"/>
<keyword evidence="1" id="KW-1133">Transmembrane helix</keyword>